<gene>
    <name evidence="2" type="ORF">A4R26_03110</name>
</gene>
<feature type="transmembrane region" description="Helical" evidence="1">
    <location>
        <begin position="73"/>
        <end position="94"/>
    </location>
</feature>
<evidence type="ECO:0008006" key="4">
    <source>
        <dbReference type="Google" id="ProtNLM"/>
    </source>
</evidence>
<dbReference type="AlphaFoldDB" id="A0A1V9FJK0"/>
<comment type="caution">
    <text evidence="2">The sequence shown here is derived from an EMBL/GenBank/DDBJ whole genome shotgun (WGS) entry which is preliminary data.</text>
</comment>
<evidence type="ECO:0000313" key="2">
    <source>
        <dbReference type="EMBL" id="OQP58461.1"/>
    </source>
</evidence>
<evidence type="ECO:0000313" key="3">
    <source>
        <dbReference type="Proteomes" id="UP000192276"/>
    </source>
</evidence>
<dbReference type="Proteomes" id="UP000192276">
    <property type="component" value="Unassembled WGS sequence"/>
</dbReference>
<dbReference type="EMBL" id="LWBP01000188">
    <property type="protein sequence ID" value="OQP58461.1"/>
    <property type="molecule type" value="Genomic_DNA"/>
</dbReference>
<feature type="transmembrane region" description="Helical" evidence="1">
    <location>
        <begin position="42"/>
        <end position="67"/>
    </location>
</feature>
<dbReference type="RefSeq" id="WP_081165721.1">
    <property type="nucleotide sequence ID" value="NZ_LWBP01000188.1"/>
</dbReference>
<sequence>MENLNNKAANLASHVQEIAQTYYDLARINVAQAGSKAVARAFLFFLLAGLLLCILLLAGIGLSLYLGKLLNNAATGYFIVAGFYLFLVLFFYMLRRQIVFPFIRNFIVRKIYDKRD</sequence>
<organism evidence="2 3">
    <name type="scientific">Niastella populi</name>
    <dbReference type="NCBI Taxonomy" id="550983"/>
    <lineage>
        <taxon>Bacteria</taxon>
        <taxon>Pseudomonadati</taxon>
        <taxon>Bacteroidota</taxon>
        <taxon>Chitinophagia</taxon>
        <taxon>Chitinophagales</taxon>
        <taxon>Chitinophagaceae</taxon>
        <taxon>Niastella</taxon>
    </lineage>
</organism>
<name>A0A1V9FJK0_9BACT</name>
<evidence type="ECO:0000256" key="1">
    <source>
        <dbReference type="SAM" id="Phobius"/>
    </source>
</evidence>
<keyword evidence="1" id="KW-1133">Transmembrane helix</keyword>
<reference evidence="3" key="1">
    <citation type="submission" date="2016-04" db="EMBL/GenBank/DDBJ databases">
        <authorList>
            <person name="Chen L."/>
            <person name="Zhuang W."/>
            <person name="Wang G."/>
        </authorList>
    </citation>
    <scope>NUCLEOTIDE SEQUENCE [LARGE SCALE GENOMIC DNA]</scope>
    <source>
        <strain evidence="3">208</strain>
    </source>
</reference>
<dbReference type="OrthoDB" id="678581at2"/>
<protein>
    <recommendedName>
        <fullName evidence="4">Competence protein</fullName>
    </recommendedName>
</protein>
<keyword evidence="1" id="KW-0472">Membrane</keyword>
<keyword evidence="3" id="KW-1185">Reference proteome</keyword>
<proteinExistence type="predicted"/>
<keyword evidence="1" id="KW-0812">Transmembrane</keyword>
<accession>A0A1V9FJK0</accession>
<dbReference type="STRING" id="550983.A4R26_03110"/>